<comment type="caution">
    <text evidence="3">The sequence shown here is derived from an EMBL/GenBank/DDBJ whole genome shotgun (WGS) entry which is preliminary data.</text>
</comment>
<feature type="region of interest" description="Disordered" evidence="1">
    <location>
        <begin position="383"/>
        <end position="452"/>
    </location>
</feature>
<feature type="compositionally biased region" description="Polar residues" evidence="1">
    <location>
        <begin position="215"/>
        <end position="229"/>
    </location>
</feature>
<feature type="region of interest" description="Disordered" evidence="1">
    <location>
        <begin position="1"/>
        <end position="26"/>
    </location>
</feature>
<dbReference type="Proteomes" id="UP001456524">
    <property type="component" value="Unassembled WGS sequence"/>
</dbReference>
<sequence length="750" mass="78042">MAAVKNFRISRASSASSASRGDASHDPFTKLVFEPALESDELFDALREAYPAVKTHTERKKQAVLDFLMDERQAIEQEITAFVHGTGAAAPVDAAFNPQDDASPLNPPSVRNPSTSYSGDESFSSSAAPSSAESSPETLSLKQMTSVWTASGDAPPKIHHRRSMTTKEKEEYRKRRQMKACQDCRSRKRKCNHDAAAAAASSRVTSKVKKRSKAPQHNTPSESSFQLEGSSVWGEPSLLGSVMESPLNFTDFGPPPPAGIEGFEDFLLLPEDDEFSMAFSPDPLFSTATTMAPQNNTFPYTYAEPQQPTHSFALHQSYAQSFGSNSSASASAYSSPGRAMAPAHASIAPAHMIQSSQNWDMDLAGVGVNMDLGGGSLHGHAPVPMVDILPSGGSRGNDATLHNEVQPEPSRGRRRAAAAATSSSGLCQRPLPHPGAQPMLTASDPAQTHSCEGVGTPLSAAFAANTPASTHTSNGNSPTVLANNTSSSSAPATGLVCYVPSPTTTRTARCAAGGTASSQNSDSASISGTRTGRAESGTAVICNSTVRSDRDLGRNVLCQPGAAAQNTTQPPPVLASPVSSTQFSASFSTGGASETAAQLPTTELQRSSASASASGSLRAALANSTASTILLSVVVVALVAFSHLPAVTTATTLTRSPELTLALTSVVFFALSSLAGSVAVVDRAAPSPGFVDAPRHEIVSAASTSALRSRLRVLGLGMPKLSKPLTSEKTIPTPRCKAMSWGVARAMSLV</sequence>
<organism evidence="3 4">
    <name type="scientific">Phyllosticta citrichinensis</name>
    <dbReference type="NCBI Taxonomy" id="1130410"/>
    <lineage>
        <taxon>Eukaryota</taxon>
        <taxon>Fungi</taxon>
        <taxon>Dikarya</taxon>
        <taxon>Ascomycota</taxon>
        <taxon>Pezizomycotina</taxon>
        <taxon>Dothideomycetes</taxon>
        <taxon>Dothideomycetes incertae sedis</taxon>
        <taxon>Botryosphaeriales</taxon>
        <taxon>Phyllostictaceae</taxon>
        <taxon>Phyllosticta</taxon>
    </lineage>
</organism>
<reference evidence="3 4" key="1">
    <citation type="journal article" date="2022" name="G3 (Bethesda)">
        <title>Enemy or ally: a genomic approach to elucidate the lifestyle of Phyllosticta citrichinaensis.</title>
        <authorList>
            <person name="Buijs V.A."/>
            <person name="Groenewald J.Z."/>
            <person name="Haridas S."/>
            <person name="LaButti K.M."/>
            <person name="Lipzen A."/>
            <person name="Martin F.M."/>
            <person name="Barry K."/>
            <person name="Grigoriev I.V."/>
            <person name="Crous P.W."/>
            <person name="Seidl M.F."/>
        </authorList>
    </citation>
    <scope>NUCLEOTIDE SEQUENCE [LARGE SCALE GENOMIC DNA]</scope>
    <source>
        <strain evidence="3 4">CBS 129764</strain>
    </source>
</reference>
<feature type="region of interest" description="Disordered" evidence="1">
    <location>
        <begin position="508"/>
        <end position="534"/>
    </location>
</feature>
<accession>A0ABR1Y4E9</accession>
<feature type="compositionally biased region" description="Low complexity" evidence="1">
    <location>
        <begin position="508"/>
        <end position="527"/>
    </location>
</feature>
<evidence type="ECO:0000256" key="2">
    <source>
        <dbReference type="SAM" id="Phobius"/>
    </source>
</evidence>
<keyword evidence="2" id="KW-0472">Membrane</keyword>
<feature type="compositionally biased region" description="Polar residues" evidence="1">
    <location>
        <begin position="466"/>
        <end position="485"/>
    </location>
</feature>
<feature type="compositionally biased region" description="Low complexity" evidence="1">
    <location>
        <begin position="195"/>
        <end position="205"/>
    </location>
</feature>
<gene>
    <name evidence="3" type="ORF">IWX90DRAFT_412514</name>
</gene>
<name>A0ABR1Y4E9_9PEZI</name>
<evidence type="ECO:0000256" key="1">
    <source>
        <dbReference type="SAM" id="MobiDB-lite"/>
    </source>
</evidence>
<feature type="region of interest" description="Disordered" evidence="1">
    <location>
        <begin position="92"/>
        <end position="229"/>
    </location>
</feature>
<evidence type="ECO:0000313" key="4">
    <source>
        <dbReference type="Proteomes" id="UP001456524"/>
    </source>
</evidence>
<feature type="region of interest" description="Disordered" evidence="1">
    <location>
        <begin position="466"/>
        <end position="491"/>
    </location>
</feature>
<dbReference type="EMBL" id="JBBWUH010000002">
    <property type="protein sequence ID" value="KAK8176040.1"/>
    <property type="molecule type" value="Genomic_DNA"/>
</dbReference>
<feature type="transmembrane region" description="Helical" evidence="2">
    <location>
        <begin position="659"/>
        <end position="681"/>
    </location>
</feature>
<feature type="compositionally biased region" description="Low complexity" evidence="1">
    <location>
        <begin position="114"/>
        <end position="140"/>
    </location>
</feature>
<evidence type="ECO:0000313" key="3">
    <source>
        <dbReference type="EMBL" id="KAK8176040.1"/>
    </source>
</evidence>
<proteinExistence type="predicted"/>
<feature type="compositionally biased region" description="Low complexity" evidence="1">
    <location>
        <begin position="10"/>
        <end position="21"/>
    </location>
</feature>
<protein>
    <submittedName>
        <fullName evidence="3">Uncharacterized protein</fullName>
    </submittedName>
</protein>
<feature type="transmembrane region" description="Helical" evidence="2">
    <location>
        <begin position="626"/>
        <end position="647"/>
    </location>
</feature>
<keyword evidence="2" id="KW-0812">Transmembrane</keyword>
<keyword evidence="4" id="KW-1185">Reference proteome</keyword>
<keyword evidence="2" id="KW-1133">Transmembrane helix</keyword>